<feature type="region of interest" description="Disordered" evidence="1">
    <location>
        <begin position="1"/>
        <end position="26"/>
    </location>
</feature>
<reference evidence="2" key="2">
    <citation type="journal article" date="2015" name="Data Brief">
        <title>Shoot transcriptome of the giant reed, Arundo donax.</title>
        <authorList>
            <person name="Barrero R.A."/>
            <person name="Guerrero F.D."/>
            <person name="Moolhuijzen P."/>
            <person name="Goolsby J.A."/>
            <person name="Tidwell J."/>
            <person name="Bellgard S.E."/>
            <person name="Bellgard M.I."/>
        </authorList>
    </citation>
    <scope>NUCLEOTIDE SEQUENCE</scope>
    <source>
        <tissue evidence="2">Shoot tissue taken approximately 20 cm above the soil surface</tissue>
    </source>
</reference>
<evidence type="ECO:0000256" key="1">
    <source>
        <dbReference type="SAM" id="MobiDB-lite"/>
    </source>
</evidence>
<sequence length="26" mass="2843">MSAPARRSRRSSAGCHRRGGRISGWS</sequence>
<organism evidence="2">
    <name type="scientific">Arundo donax</name>
    <name type="common">Giant reed</name>
    <name type="synonym">Donax arundinaceus</name>
    <dbReference type="NCBI Taxonomy" id="35708"/>
    <lineage>
        <taxon>Eukaryota</taxon>
        <taxon>Viridiplantae</taxon>
        <taxon>Streptophyta</taxon>
        <taxon>Embryophyta</taxon>
        <taxon>Tracheophyta</taxon>
        <taxon>Spermatophyta</taxon>
        <taxon>Magnoliopsida</taxon>
        <taxon>Liliopsida</taxon>
        <taxon>Poales</taxon>
        <taxon>Poaceae</taxon>
        <taxon>PACMAD clade</taxon>
        <taxon>Arundinoideae</taxon>
        <taxon>Arundineae</taxon>
        <taxon>Arundo</taxon>
    </lineage>
</organism>
<dbReference type="AlphaFoldDB" id="A0A0A9SI61"/>
<name>A0A0A9SI61_ARUDO</name>
<reference evidence="2" key="1">
    <citation type="submission" date="2014-09" db="EMBL/GenBank/DDBJ databases">
        <authorList>
            <person name="Magalhaes I.L.F."/>
            <person name="Oliveira U."/>
            <person name="Santos F.R."/>
            <person name="Vidigal T.H.D.A."/>
            <person name="Brescovit A.D."/>
            <person name="Santos A.J."/>
        </authorList>
    </citation>
    <scope>NUCLEOTIDE SEQUENCE</scope>
    <source>
        <tissue evidence="2">Shoot tissue taken approximately 20 cm above the soil surface</tissue>
    </source>
</reference>
<dbReference type="EMBL" id="GBRH01265527">
    <property type="protein sequence ID" value="JAD32368.1"/>
    <property type="molecule type" value="Transcribed_RNA"/>
</dbReference>
<accession>A0A0A9SI61</accession>
<feature type="compositionally biased region" description="Basic residues" evidence="1">
    <location>
        <begin position="1"/>
        <end position="20"/>
    </location>
</feature>
<protein>
    <submittedName>
        <fullName evidence="2">Uncharacterized protein</fullName>
    </submittedName>
</protein>
<proteinExistence type="predicted"/>
<evidence type="ECO:0000313" key="2">
    <source>
        <dbReference type="EMBL" id="JAD32368.1"/>
    </source>
</evidence>